<sequence length="110" mass="11845">MKFIPSSFALLVCSVSASFQNVNGNTNLVCLINGERFNIGDSVGDRLTGCHECSCDINVYGCTDLGCPGYQPLDCEIQGQHYQNFDEVPSDVCENCHCLNGNLACVNCPA</sequence>
<dbReference type="SUPFAM" id="SSF57603">
    <property type="entry name" value="FnI-like domain"/>
    <property type="match status" value="1"/>
</dbReference>
<dbReference type="AlphaFoldDB" id="A0AAV2IGK3"/>
<evidence type="ECO:0000313" key="2">
    <source>
        <dbReference type="EMBL" id="CAL1544043.1"/>
    </source>
</evidence>
<feature type="chain" id="PRO_5043573122" description="VWFC domain-containing protein" evidence="1">
    <location>
        <begin position="25"/>
        <end position="110"/>
    </location>
</feature>
<accession>A0AAV2IGK3</accession>
<dbReference type="EMBL" id="CAXITT010000592">
    <property type="protein sequence ID" value="CAL1544043.1"/>
    <property type="molecule type" value="Genomic_DNA"/>
</dbReference>
<gene>
    <name evidence="2" type="ORF">GSLYS_00017556001</name>
</gene>
<evidence type="ECO:0000313" key="3">
    <source>
        <dbReference type="Proteomes" id="UP001497497"/>
    </source>
</evidence>
<keyword evidence="3" id="KW-1185">Reference proteome</keyword>
<keyword evidence="1" id="KW-0732">Signal</keyword>
<reference evidence="2 3" key="1">
    <citation type="submission" date="2024-04" db="EMBL/GenBank/DDBJ databases">
        <authorList>
            <consortium name="Genoscope - CEA"/>
            <person name="William W."/>
        </authorList>
    </citation>
    <scope>NUCLEOTIDE SEQUENCE [LARGE SCALE GENOMIC DNA]</scope>
</reference>
<dbReference type="Proteomes" id="UP001497497">
    <property type="component" value="Unassembled WGS sequence"/>
</dbReference>
<name>A0AAV2IGK3_LYMST</name>
<proteinExistence type="predicted"/>
<comment type="caution">
    <text evidence="2">The sequence shown here is derived from an EMBL/GenBank/DDBJ whole genome shotgun (WGS) entry which is preliminary data.</text>
</comment>
<organism evidence="2 3">
    <name type="scientific">Lymnaea stagnalis</name>
    <name type="common">Great pond snail</name>
    <name type="synonym">Helix stagnalis</name>
    <dbReference type="NCBI Taxonomy" id="6523"/>
    <lineage>
        <taxon>Eukaryota</taxon>
        <taxon>Metazoa</taxon>
        <taxon>Spiralia</taxon>
        <taxon>Lophotrochozoa</taxon>
        <taxon>Mollusca</taxon>
        <taxon>Gastropoda</taxon>
        <taxon>Heterobranchia</taxon>
        <taxon>Euthyneura</taxon>
        <taxon>Panpulmonata</taxon>
        <taxon>Hygrophila</taxon>
        <taxon>Lymnaeoidea</taxon>
        <taxon>Lymnaeidae</taxon>
        <taxon>Lymnaea</taxon>
    </lineage>
</organism>
<feature type="signal peptide" evidence="1">
    <location>
        <begin position="1"/>
        <end position="24"/>
    </location>
</feature>
<evidence type="ECO:0008006" key="4">
    <source>
        <dbReference type="Google" id="ProtNLM"/>
    </source>
</evidence>
<evidence type="ECO:0000256" key="1">
    <source>
        <dbReference type="SAM" id="SignalP"/>
    </source>
</evidence>
<protein>
    <recommendedName>
        <fullName evidence="4">VWFC domain-containing protein</fullName>
    </recommendedName>
</protein>